<name>A0A1D8PAA6_9FLAO</name>
<keyword evidence="3" id="KW-1185">Reference proteome</keyword>
<sequence length="218" mass="25145">MKNIFDDLHLYEIILLFLGVFLFLILCCALVYLIVKKENIKQILYFFAVPILMIGYSSIKEIQVNTLKISMQQSVKELSINPNNSNARIALENVTKKLESRAKSTQDLIAISESHLILENSEKAILYADKALKNQNKKLTNPLNMNNSDDEEEHKFDLKSIETVEKIKTLAKIQQGIKTNPNLLKDKPELIEKLNKIDTTQTKTIKYFDIKYLNQKIN</sequence>
<gene>
    <name evidence="2" type="ORF">LPB138_12890</name>
</gene>
<keyword evidence="1" id="KW-1133">Transmembrane helix</keyword>
<accession>A0A1D8PAA6</accession>
<evidence type="ECO:0000313" key="2">
    <source>
        <dbReference type="EMBL" id="AOW21519.1"/>
    </source>
</evidence>
<dbReference type="KEGG" id="lul:LPB138_12890"/>
<dbReference type="STRING" id="1850246.LPB138_12890"/>
<keyword evidence="1" id="KW-0812">Transmembrane</keyword>
<reference evidence="2 3" key="1">
    <citation type="submission" date="2016-10" db="EMBL/GenBank/DDBJ databases">
        <title>Lutibacter sp. LPB0138, isolated from marine gastropod.</title>
        <authorList>
            <person name="Kim E."/>
            <person name="Yi H."/>
        </authorList>
    </citation>
    <scope>NUCLEOTIDE SEQUENCE [LARGE SCALE GENOMIC DNA]</scope>
    <source>
        <strain evidence="2 3">LPB0138</strain>
    </source>
</reference>
<feature type="transmembrane region" description="Helical" evidence="1">
    <location>
        <begin position="13"/>
        <end position="35"/>
    </location>
</feature>
<dbReference type="AlphaFoldDB" id="A0A1D8PAA6"/>
<organism evidence="2 3">
    <name type="scientific">Urechidicola croceus</name>
    <dbReference type="NCBI Taxonomy" id="1850246"/>
    <lineage>
        <taxon>Bacteria</taxon>
        <taxon>Pseudomonadati</taxon>
        <taxon>Bacteroidota</taxon>
        <taxon>Flavobacteriia</taxon>
        <taxon>Flavobacteriales</taxon>
        <taxon>Flavobacteriaceae</taxon>
        <taxon>Urechidicola</taxon>
    </lineage>
</organism>
<dbReference type="Proteomes" id="UP000176050">
    <property type="component" value="Chromosome"/>
</dbReference>
<evidence type="ECO:0000256" key="1">
    <source>
        <dbReference type="SAM" id="Phobius"/>
    </source>
</evidence>
<dbReference type="EMBL" id="CP017478">
    <property type="protein sequence ID" value="AOW21519.1"/>
    <property type="molecule type" value="Genomic_DNA"/>
</dbReference>
<proteinExistence type="predicted"/>
<evidence type="ECO:0000313" key="3">
    <source>
        <dbReference type="Proteomes" id="UP000176050"/>
    </source>
</evidence>
<protein>
    <submittedName>
        <fullName evidence="2">Uncharacterized protein</fullName>
    </submittedName>
</protein>
<feature type="transmembrane region" description="Helical" evidence="1">
    <location>
        <begin position="42"/>
        <end position="59"/>
    </location>
</feature>
<dbReference type="RefSeq" id="WP_070237679.1">
    <property type="nucleotide sequence ID" value="NZ_CP017478.1"/>
</dbReference>
<keyword evidence="1" id="KW-0472">Membrane</keyword>
<dbReference type="OrthoDB" id="1163646at2"/>